<evidence type="ECO:0000259" key="1">
    <source>
        <dbReference type="Pfam" id="PF01844"/>
    </source>
</evidence>
<dbReference type="EMBL" id="VOSB01000055">
    <property type="protein sequence ID" value="TXE14896.1"/>
    <property type="molecule type" value="Genomic_DNA"/>
</dbReference>
<protein>
    <submittedName>
        <fullName evidence="2">HNH endonuclease</fullName>
    </submittedName>
</protein>
<dbReference type="InterPro" id="IPR002711">
    <property type="entry name" value="HNH"/>
</dbReference>
<proteinExistence type="predicted"/>
<gene>
    <name evidence="2" type="ORF">ES692_17690</name>
</gene>
<dbReference type="GO" id="GO:0008270">
    <property type="term" value="F:zinc ion binding"/>
    <property type="evidence" value="ECO:0007669"/>
    <property type="project" value="InterPro"/>
</dbReference>
<dbReference type="GO" id="GO:0003676">
    <property type="term" value="F:nucleic acid binding"/>
    <property type="evidence" value="ECO:0007669"/>
    <property type="project" value="InterPro"/>
</dbReference>
<keyword evidence="2" id="KW-0255">Endonuclease</keyword>
<dbReference type="CDD" id="cd00085">
    <property type="entry name" value="HNHc"/>
    <property type="match status" value="1"/>
</dbReference>
<keyword evidence="3" id="KW-1185">Reference proteome</keyword>
<dbReference type="Pfam" id="PF01844">
    <property type="entry name" value="HNH"/>
    <property type="match status" value="1"/>
</dbReference>
<dbReference type="Gene3D" id="1.10.30.50">
    <property type="match status" value="1"/>
</dbReference>
<organism evidence="2 3">
    <name type="scientific">Psychroserpens burtonensis</name>
    <dbReference type="NCBI Taxonomy" id="49278"/>
    <lineage>
        <taxon>Bacteria</taxon>
        <taxon>Pseudomonadati</taxon>
        <taxon>Bacteroidota</taxon>
        <taxon>Flavobacteriia</taxon>
        <taxon>Flavobacteriales</taxon>
        <taxon>Flavobacteriaceae</taxon>
        <taxon>Psychroserpens</taxon>
    </lineage>
</organism>
<sequence>MKLIDNINQLIENLNTLEGYLSEGTEYESEQATSLVQKGRCFVAYKVKRELRFAPSRFIGYISNELDVHDKSHKDGRETNREINKILKSKPEPNEKLEKRYLSYLNDLGIKTENRIHKFWQLELKDDFSSNENSDEEFPEGKIVERKHKRRERNSKVVKLAKTQFKNTHGKLFCEVCKLDFEEKYGELGTDFIEAHHTIPVSEMKAEHKTKIEDFAMLCANCHRMVHKKRPWLNINELKEILK</sequence>
<reference evidence="2 3" key="1">
    <citation type="submission" date="2019-08" db="EMBL/GenBank/DDBJ databases">
        <title>Genome of Psychroserpens burtonensis ACAM 167.</title>
        <authorList>
            <person name="Bowman J.P."/>
        </authorList>
    </citation>
    <scope>NUCLEOTIDE SEQUENCE [LARGE SCALE GENOMIC DNA]</scope>
    <source>
        <strain evidence="2 3">ACAM 167</strain>
    </source>
</reference>
<comment type="caution">
    <text evidence="2">The sequence shown here is derived from an EMBL/GenBank/DDBJ whole genome shotgun (WGS) entry which is preliminary data.</text>
</comment>
<keyword evidence="2" id="KW-0540">Nuclease</keyword>
<dbReference type="InterPro" id="IPR003615">
    <property type="entry name" value="HNH_nuc"/>
</dbReference>
<dbReference type="GO" id="GO:0004519">
    <property type="term" value="F:endonuclease activity"/>
    <property type="evidence" value="ECO:0007669"/>
    <property type="project" value="UniProtKB-KW"/>
</dbReference>
<accession>A0A5C7B1B0</accession>
<evidence type="ECO:0000313" key="2">
    <source>
        <dbReference type="EMBL" id="TXE14896.1"/>
    </source>
</evidence>
<dbReference type="RefSeq" id="WP_147232202.1">
    <property type="nucleotide sequence ID" value="NZ_VOSB01000055.1"/>
</dbReference>
<dbReference type="Proteomes" id="UP000321938">
    <property type="component" value="Unassembled WGS sequence"/>
</dbReference>
<dbReference type="AlphaFoldDB" id="A0A5C7B1B0"/>
<feature type="domain" description="HNH" evidence="1">
    <location>
        <begin position="174"/>
        <end position="229"/>
    </location>
</feature>
<keyword evidence="2" id="KW-0378">Hydrolase</keyword>
<dbReference type="OrthoDB" id="9779761at2"/>
<name>A0A5C7B1B0_9FLAO</name>
<evidence type="ECO:0000313" key="3">
    <source>
        <dbReference type="Proteomes" id="UP000321938"/>
    </source>
</evidence>